<evidence type="ECO:0000259" key="3">
    <source>
        <dbReference type="Pfam" id="PF00156"/>
    </source>
</evidence>
<dbReference type="Pfam" id="PF00156">
    <property type="entry name" value="Pribosyltran"/>
    <property type="match status" value="1"/>
</dbReference>
<accession>A0A1N5WSZ8</accession>
<comment type="pathway">
    <text evidence="1">Pyrimidine metabolism; UMP biosynthesis via de novo pathway.</text>
</comment>
<dbReference type="AlphaFoldDB" id="A0A1N5WSZ8"/>
<evidence type="ECO:0000256" key="2">
    <source>
        <dbReference type="ARBA" id="ARBA00022975"/>
    </source>
</evidence>
<dbReference type="InterPro" id="IPR000836">
    <property type="entry name" value="PRTase_dom"/>
</dbReference>
<evidence type="ECO:0000256" key="1">
    <source>
        <dbReference type="ARBA" id="ARBA00004725"/>
    </source>
</evidence>
<dbReference type="GO" id="GO:0006222">
    <property type="term" value="P:UMP biosynthetic process"/>
    <property type="evidence" value="ECO:0007669"/>
    <property type="project" value="TreeGrafter"/>
</dbReference>
<dbReference type="SUPFAM" id="SSF53271">
    <property type="entry name" value="PRTase-like"/>
    <property type="match status" value="1"/>
</dbReference>
<name>A0A1N5WSZ8_9ACTN</name>
<dbReference type="Proteomes" id="UP000185124">
    <property type="component" value="Unassembled WGS sequence"/>
</dbReference>
<dbReference type="Gene3D" id="3.40.50.2020">
    <property type="match status" value="1"/>
</dbReference>
<evidence type="ECO:0000313" key="4">
    <source>
        <dbReference type="EMBL" id="SIM87580.1"/>
    </source>
</evidence>
<keyword evidence="2" id="KW-0665">Pyrimidine biosynthesis</keyword>
<feature type="domain" description="Phosphoribosyltransferase" evidence="3">
    <location>
        <begin position="60"/>
        <end position="179"/>
    </location>
</feature>
<gene>
    <name evidence="4" type="ORF">SAMN04489832_2675</name>
</gene>
<organism evidence="4 5">
    <name type="scientific">Micromonospora cremea</name>
    <dbReference type="NCBI Taxonomy" id="709881"/>
    <lineage>
        <taxon>Bacteria</taxon>
        <taxon>Bacillati</taxon>
        <taxon>Actinomycetota</taxon>
        <taxon>Actinomycetes</taxon>
        <taxon>Micromonosporales</taxon>
        <taxon>Micromonosporaceae</taxon>
        <taxon>Micromonospora</taxon>
    </lineage>
</organism>
<sequence length="205" mass="21853">MRDTIALMDDTLRELLAARDGHFLLESGHHGHLLLDLDAMLWRPAALEPLVLALSDSLTAYNVEAVVGPLVGGALLAYRVAERLALPFAYAERVAYAPGQLYSARYRLPQAFSALISGRRVAIVDDVINAGSAVCSTAAAVRASGAEPVVIAALLQLGETALRQQSLASVPLTTLASWPNTLWEPQECRLCTVGVPLEQPILSCG</sequence>
<proteinExistence type="predicted"/>
<evidence type="ECO:0000313" key="5">
    <source>
        <dbReference type="Proteomes" id="UP000185124"/>
    </source>
</evidence>
<keyword evidence="4" id="KW-0808">Transferase</keyword>
<reference evidence="5" key="1">
    <citation type="submission" date="2016-12" db="EMBL/GenBank/DDBJ databases">
        <authorList>
            <person name="Varghese N."/>
            <person name="Submissions S."/>
        </authorList>
    </citation>
    <scope>NUCLEOTIDE SEQUENCE [LARGE SCALE GENOMIC DNA]</scope>
    <source>
        <strain evidence="5">DSM 45599</strain>
    </source>
</reference>
<dbReference type="GO" id="GO:0019856">
    <property type="term" value="P:pyrimidine nucleobase biosynthetic process"/>
    <property type="evidence" value="ECO:0007669"/>
    <property type="project" value="TreeGrafter"/>
</dbReference>
<dbReference type="InterPro" id="IPR029057">
    <property type="entry name" value="PRTase-like"/>
</dbReference>
<keyword evidence="5" id="KW-1185">Reference proteome</keyword>
<protein>
    <submittedName>
        <fullName evidence="4">Orotate phosphoribosyltransferase</fullName>
    </submittedName>
</protein>
<dbReference type="PANTHER" id="PTHR19278:SF9">
    <property type="entry name" value="URIDINE 5'-MONOPHOSPHATE SYNTHASE"/>
    <property type="match status" value="1"/>
</dbReference>
<dbReference type="STRING" id="709881.SAMN04489832_2675"/>
<dbReference type="PANTHER" id="PTHR19278">
    <property type="entry name" value="OROTATE PHOSPHORIBOSYLTRANSFERASE"/>
    <property type="match status" value="1"/>
</dbReference>
<dbReference type="CDD" id="cd06223">
    <property type="entry name" value="PRTases_typeI"/>
    <property type="match status" value="1"/>
</dbReference>
<dbReference type="EMBL" id="FSQT01000001">
    <property type="protein sequence ID" value="SIM87580.1"/>
    <property type="molecule type" value="Genomic_DNA"/>
</dbReference>
<dbReference type="GO" id="GO:0004588">
    <property type="term" value="F:orotate phosphoribosyltransferase activity"/>
    <property type="evidence" value="ECO:0007669"/>
    <property type="project" value="TreeGrafter"/>
</dbReference>
<keyword evidence="4" id="KW-0328">Glycosyltransferase</keyword>